<dbReference type="SUPFAM" id="SSF53187">
    <property type="entry name" value="Zn-dependent exopeptidases"/>
    <property type="match status" value="1"/>
</dbReference>
<keyword evidence="2" id="KW-0479">Metal-binding</keyword>
<dbReference type="InterPro" id="IPR002933">
    <property type="entry name" value="Peptidase_M20"/>
</dbReference>
<evidence type="ECO:0000259" key="4">
    <source>
        <dbReference type="Pfam" id="PF07687"/>
    </source>
</evidence>
<dbReference type="Gene3D" id="3.30.70.360">
    <property type="match status" value="1"/>
</dbReference>
<dbReference type="Pfam" id="PF01546">
    <property type="entry name" value="Peptidase_M20"/>
    <property type="match status" value="1"/>
</dbReference>
<keyword evidence="3" id="KW-0378">Hydrolase</keyword>
<feature type="domain" description="Peptidase M20 dimerisation" evidence="4">
    <location>
        <begin position="204"/>
        <end position="352"/>
    </location>
</feature>
<dbReference type="PANTHER" id="PTHR43270:SF12">
    <property type="entry name" value="SUCCINYL-DIAMINOPIMELATE DESUCCINYLASE"/>
    <property type="match status" value="1"/>
</dbReference>
<dbReference type="Gene3D" id="3.40.630.10">
    <property type="entry name" value="Zn peptidases"/>
    <property type="match status" value="1"/>
</dbReference>
<name>A0ABU2DRF5_9MICC</name>
<organism evidence="5 6">
    <name type="scientific">Nesterenkonia aerolata</name>
    <dbReference type="NCBI Taxonomy" id="3074079"/>
    <lineage>
        <taxon>Bacteria</taxon>
        <taxon>Bacillati</taxon>
        <taxon>Actinomycetota</taxon>
        <taxon>Actinomycetes</taxon>
        <taxon>Micrococcales</taxon>
        <taxon>Micrococcaceae</taxon>
        <taxon>Nesterenkonia</taxon>
    </lineage>
</organism>
<keyword evidence="1" id="KW-0645">Protease</keyword>
<evidence type="ECO:0000313" key="5">
    <source>
        <dbReference type="EMBL" id="MDR8019084.1"/>
    </source>
</evidence>
<dbReference type="InterPro" id="IPR011650">
    <property type="entry name" value="Peptidase_M20_dimer"/>
</dbReference>
<gene>
    <name evidence="5" type="ORF">RIL96_05840</name>
</gene>
<evidence type="ECO:0000256" key="3">
    <source>
        <dbReference type="ARBA" id="ARBA00022801"/>
    </source>
</evidence>
<comment type="caution">
    <text evidence="5">The sequence shown here is derived from an EMBL/GenBank/DDBJ whole genome shotgun (WGS) entry which is preliminary data.</text>
</comment>
<accession>A0ABU2DRF5</accession>
<dbReference type="PANTHER" id="PTHR43270">
    <property type="entry name" value="BETA-ALA-HIS DIPEPTIDASE"/>
    <property type="match status" value="1"/>
</dbReference>
<proteinExistence type="predicted"/>
<protein>
    <submittedName>
        <fullName evidence="5">M20 family metallopeptidase</fullName>
    </submittedName>
</protein>
<evidence type="ECO:0000313" key="6">
    <source>
        <dbReference type="Proteomes" id="UP001251870"/>
    </source>
</evidence>
<sequence length="461" mass="49864">MTRQDAITQAHEYADSGALLADVRRRVAYMTVSAEPWGEAHTRRYFEEEIRPVLDRMGFSVRVQENPTSPGHPFLFAVREEPESELTVLTYGHADVQPPQEGQWDEGLSPWDLTVDGDRWYGRGTADNKGQHSVNLAVLAQVLEQRQGRLGYTLKLLLESGEEVGSPGLEAICAEYAEELSADVFIGSDGPRSLAESPTLFLGARGMSMLRLEADLRETSYHSGNWGGVLANAGTVLAAAISSLVDGRGRIQVEGLLPPAIPQSVRDAVAALDIATGPSDPPLSAGWGEPELSPAERLFAWNTLEVVDFLTGDPGNSVGAIPGKAVATLQLRFVVGTDEERICDRVREHLVAAGLDSVEVTEVARMSATRLDPDNPWVEWATDSLEKTTGKELALLPNLGGSLPNRAFADVLGLPTLWVPHSYPGCAQHAPNEHQLASLSREAMGMMAGLFWDLGGEDSLR</sequence>
<reference evidence="5 6" key="1">
    <citation type="submission" date="2023-09" db="EMBL/GenBank/DDBJ databases">
        <title>Description of three actinobacteria isolated from air of manufacturing shop in a pharmaceutical factory.</title>
        <authorList>
            <person name="Zhang D.-F."/>
        </authorList>
    </citation>
    <scope>NUCLEOTIDE SEQUENCE [LARGE SCALE GENOMIC DNA]</scope>
    <source>
        <strain evidence="5 6">LY-0111</strain>
    </source>
</reference>
<dbReference type="Proteomes" id="UP001251870">
    <property type="component" value="Unassembled WGS sequence"/>
</dbReference>
<dbReference type="NCBIfam" id="NF005478">
    <property type="entry name" value="PRK07079.1"/>
    <property type="match status" value="1"/>
</dbReference>
<dbReference type="EMBL" id="JAVKGR010000004">
    <property type="protein sequence ID" value="MDR8019084.1"/>
    <property type="molecule type" value="Genomic_DNA"/>
</dbReference>
<keyword evidence="6" id="KW-1185">Reference proteome</keyword>
<evidence type="ECO:0000256" key="2">
    <source>
        <dbReference type="ARBA" id="ARBA00022723"/>
    </source>
</evidence>
<dbReference type="Pfam" id="PF07687">
    <property type="entry name" value="M20_dimer"/>
    <property type="match status" value="1"/>
</dbReference>
<dbReference type="InterPro" id="IPR051458">
    <property type="entry name" value="Cyt/Met_Dipeptidase"/>
</dbReference>
<dbReference type="RefSeq" id="WP_310548078.1">
    <property type="nucleotide sequence ID" value="NZ_JAVKGR010000004.1"/>
</dbReference>
<evidence type="ECO:0000256" key="1">
    <source>
        <dbReference type="ARBA" id="ARBA00022670"/>
    </source>
</evidence>